<organism evidence="1 2">
    <name type="scientific">Dyella japonica DSM 16301</name>
    <dbReference type="NCBI Taxonomy" id="1440762"/>
    <lineage>
        <taxon>Bacteria</taxon>
        <taxon>Pseudomonadati</taxon>
        <taxon>Pseudomonadota</taxon>
        <taxon>Gammaproteobacteria</taxon>
        <taxon>Lysobacterales</taxon>
        <taxon>Rhodanobacteraceae</taxon>
        <taxon>Dyella</taxon>
    </lineage>
</organism>
<dbReference type="Proteomes" id="UP000035481">
    <property type="component" value="Unassembled WGS sequence"/>
</dbReference>
<sequence length="128" mass="14367">MRFSLSGSPVRRGLTYVAIFCACAGLVAIWRRVLGADTDPFLVVSPSHIEQCDHPRVEVDVHWWMPRRRVGTIYIYTVGEAPEPWHEARGRGMARTGDWVADGTTILLTDLDGRVLARRTVTSIRCST</sequence>
<dbReference type="EMBL" id="JPLA01000020">
    <property type="protein sequence ID" value="KLD64273.1"/>
    <property type="molecule type" value="Genomic_DNA"/>
</dbReference>
<gene>
    <name evidence="1" type="ORF">Y882_07925</name>
</gene>
<dbReference type="RefSeq" id="WP_046971335.1">
    <property type="nucleotide sequence ID" value="NZ_JPLA01000020.1"/>
</dbReference>
<comment type="caution">
    <text evidence="1">The sequence shown here is derived from an EMBL/GenBank/DDBJ whole genome shotgun (WGS) entry which is preliminary data.</text>
</comment>
<proteinExistence type="predicted"/>
<protein>
    <submittedName>
        <fullName evidence="1">Uncharacterized protein</fullName>
    </submittedName>
</protein>
<dbReference type="AlphaFoldDB" id="A0A0G9H3Z4"/>
<evidence type="ECO:0000313" key="1">
    <source>
        <dbReference type="EMBL" id="KLD64273.1"/>
    </source>
</evidence>
<accession>A0A0G9H3Z4</accession>
<reference evidence="1 2" key="1">
    <citation type="journal article" date="2015" name="Antonie Van Leeuwenhoek">
        <title>A phylogenomic and molecular marker based taxonomic framework for the order Xanthomonadales: proposal to transfer the families Algiphilaceae and Solimonadaceae to the order Nevskiales ord. nov. and to create a new family within the order Xanthomonadales, the family Rhodanobacteraceae fam. nov., containing the genus Rhodanobacter and its closest relatives.</title>
        <authorList>
            <person name="Naushad S."/>
            <person name="Adeolu M."/>
            <person name="Wong S."/>
            <person name="Sohail M."/>
            <person name="Schellhorn H.E."/>
            <person name="Gupta R.S."/>
        </authorList>
    </citation>
    <scope>NUCLEOTIDE SEQUENCE [LARGE SCALE GENOMIC DNA]</scope>
    <source>
        <strain evidence="1 2">DSM 16301</strain>
    </source>
</reference>
<dbReference type="PROSITE" id="PS51257">
    <property type="entry name" value="PROKAR_LIPOPROTEIN"/>
    <property type="match status" value="1"/>
</dbReference>
<evidence type="ECO:0000313" key="2">
    <source>
        <dbReference type="Proteomes" id="UP000035481"/>
    </source>
</evidence>
<dbReference type="OrthoDB" id="5989897at2"/>
<dbReference type="PATRIC" id="fig|1440762.4.peg.1069"/>
<name>A0A0G9H3Z4_9GAMM</name>